<dbReference type="InterPro" id="IPR001594">
    <property type="entry name" value="Palmitoyltrfase_DHHC"/>
</dbReference>
<feature type="transmembrane region" description="Helical" evidence="10">
    <location>
        <begin position="238"/>
        <end position="258"/>
    </location>
</feature>
<dbReference type="EC" id="2.3.1.225" evidence="10"/>
<feature type="transmembrane region" description="Helical" evidence="10">
    <location>
        <begin position="12"/>
        <end position="32"/>
    </location>
</feature>
<dbReference type="AlphaFoldDB" id="A0A2X0MDR6"/>
<organism evidence="12 13">
    <name type="scientific">Microbotryum silenes-dioicae</name>
    <dbReference type="NCBI Taxonomy" id="796604"/>
    <lineage>
        <taxon>Eukaryota</taxon>
        <taxon>Fungi</taxon>
        <taxon>Dikarya</taxon>
        <taxon>Basidiomycota</taxon>
        <taxon>Pucciniomycotina</taxon>
        <taxon>Microbotryomycetes</taxon>
        <taxon>Microbotryales</taxon>
        <taxon>Microbotryaceae</taxon>
        <taxon>Microbotryum</taxon>
    </lineage>
</organism>
<dbReference type="EMBL" id="FQNC01000014">
    <property type="protein sequence ID" value="SGY16492.1"/>
    <property type="molecule type" value="Genomic_DNA"/>
</dbReference>
<evidence type="ECO:0000256" key="1">
    <source>
        <dbReference type="ARBA" id="ARBA00004141"/>
    </source>
</evidence>
<dbReference type="Pfam" id="PF01529">
    <property type="entry name" value="DHHC"/>
    <property type="match status" value="1"/>
</dbReference>
<evidence type="ECO:0000256" key="10">
    <source>
        <dbReference type="RuleBase" id="RU079119"/>
    </source>
</evidence>
<evidence type="ECO:0000313" key="13">
    <source>
        <dbReference type="Proteomes" id="UP000249464"/>
    </source>
</evidence>
<keyword evidence="5 10" id="KW-0472">Membrane</keyword>
<dbReference type="GO" id="GO:0019706">
    <property type="term" value="F:protein-cysteine S-palmitoyltransferase activity"/>
    <property type="evidence" value="ECO:0007669"/>
    <property type="project" value="UniProtKB-EC"/>
</dbReference>
<name>A0A2X0MDR6_9BASI</name>
<keyword evidence="7" id="KW-0449">Lipoprotein</keyword>
<dbReference type="STRING" id="796604.A0A2X0MDR6"/>
<comment type="similarity">
    <text evidence="10">Belongs to the DHHC palmitoyltransferase family.</text>
</comment>
<accession>A0A2X0MDR6</accession>
<evidence type="ECO:0000256" key="4">
    <source>
        <dbReference type="ARBA" id="ARBA00022989"/>
    </source>
</evidence>
<keyword evidence="8 10" id="KW-0012">Acyltransferase</keyword>
<dbReference type="GO" id="GO:0016020">
    <property type="term" value="C:membrane"/>
    <property type="evidence" value="ECO:0007669"/>
    <property type="project" value="UniProtKB-SubCell"/>
</dbReference>
<evidence type="ECO:0000256" key="2">
    <source>
        <dbReference type="ARBA" id="ARBA00022679"/>
    </source>
</evidence>
<evidence type="ECO:0000256" key="8">
    <source>
        <dbReference type="ARBA" id="ARBA00023315"/>
    </source>
</evidence>
<comment type="catalytic activity">
    <reaction evidence="9 10">
        <text>L-cysteinyl-[protein] + hexadecanoyl-CoA = S-hexadecanoyl-L-cysteinyl-[protein] + CoA</text>
        <dbReference type="Rhea" id="RHEA:36683"/>
        <dbReference type="Rhea" id="RHEA-COMP:10131"/>
        <dbReference type="Rhea" id="RHEA-COMP:11032"/>
        <dbReference type="ChEBI" id="CHEBI:29950"/>
        <dbReference type="ChEBI" id="CHEBI:57287"/>
        <dbReference type="ChEBI" id="CHEBI:57379"/>
        <dbReference type="ChEBI" id="CHEBI:74151"/>
        <dbReference type="EC" id="2.3.1.225"/>
    </reaction>
</comment>
<feature type="domain" description="Palmitoyltransferase DHHC" evidence="11">
    <location>
        <begin position="202"/>
        <end position="317"/>
    </location>
</feature>
<dbReference type="PANTHER" id="PTHR12246">
    <property type="entry name" value="PALMITOYLTRANSFERASE ZDHHC16"/>
    <property type="match status" value="1"/>
</dbReference>
<dbReference type="PROSITE" id="PS50216">
    <property type="entry name" value="DHHC"/>
    <property type="match status" value="1"/>
</dbReference>
<keyword evidence="6" id="KW-0564">Palmitate</keyword>
<proteinExistence type="inferred from homology"/>
<evidence type="ECO:0000256" key="5">
    <source>
        <dbReference type="ARBA" id="ARBA00023136"/>
    </source>
</evidence>
<reference evidence="12 13" key="1">
    <citation type="submission" date="2016-11" db="EMBL/GenBank/DDBJ databases">
        <authorList>
            <person name="Jaros S."/>
            <person name="Januszkiewicz K."/>
            <person name="Wedrychowicz H."/>
        </authorList>
    </citation>
    <scope>NUCLEOTIDE SEQUENCE [LARGE SCALE GENOMIC DNA]</scope>
</reference>
<comment type="subcellular location">
    <subcellularLocation>
        <location evidence="1">Membrane</location>
        <topology evidence="1">Multi-pass membrane protein</topology>
    </subcellularLocation>
</comment>
<sequence>MERNADRLTRKVGPLFITVAIIIIIICVWTFFEVVHPSKFRGPNVSWPSFLLGTFLLPYLVVMMCFHVSVTLCTRIDTTREIGLESFFQQYYQAITVPPGTPFDPQGANLVDSRPLLAWLECTPLAFLVRSQKLVRTNKYTTRAVREVNLARERAAITRKVDRTGVNTETEEPGPMPYEGHRGAVARVCRKCPLREDGHRPIKPERTHHCSVCKTCILCYDHHCPWINNCVGLNNQRYFVLFLCNVSATCAFMSYHSWGSVWMAIASMYLDWPYWAPTYFVLLLWIMTLVLALALTVMTAFQFWQVMVAETTVESYDHKHYATIMAVRGQNFLNPYHLGWKRNLQVFFNLRPEGRYHWLTVLLPIPIGPNGDGWSWKKRKGWREGAIAMEEELTDEEETSDGEEVR</sequence>
<evidence type="ECO:0000256" key="3">
    <source>
        <dbReference type="ARBA" id="ARBA00022692"/>
    </source>
</evidence>
<gene>
    <name evidence="12" type="primary">BQ5605_C012g06887</name>
    <name evidence="12" type="ORF">BQ5605_C012G06887</name>
</gene>
<evidence type="ECO:0000256" key="7">
    <source>
        <dbReference type="ARBA" id="ARBA00023288"/>
    </source>
</evidence>
<evidence type="ECO:0000313" key="12">
    <source>
        <dbReference type="EMBL" id="SGY16492.1"/>
    </source>
</evidence>
<comment type="domain">
    <text evidence="10">The DHHC domain is required for palmitoyltransferase activity.</text>
</comment>
<evidence type="ECO:0000256" key="9">
    <source>
        <dbReference type="ARBA" id="ARBA00048048"/>
    </source>
</evidence>
<feature type="transmembrane region" description="Helical" evidence="10">
    <location>
        <begin position="52"/>
        <end position="73"/>
    </location>
</feature>
<evidence type="ECO:0000259" key="11">
    <source>
        <dbReference type="Pfam" id="PF01529"/>
    </source>
</evidence>
<keyword evidence="2 10" id="KW-0808">Transferase</keyword>
<feature type="transmembrane region" description="Helical" evidence="10">
    <location>
        <begin position="278"/>
        <end position="301"/>
    </location>
</feature>
<protein>
    <recommendedName>
        <fullName evidence="10">Palmitoyltransferase</fullName>
        <ecNumber evidence="10">2.3.1.225</ecNumber>
    </recommendedName>
</protein>
<keyword evidence="3 10" id="KW-0812">Transmembrane</keyword>
<keyword evidence="4 10" id="KW-1133">Transmembrane helix</keyword>
<keyword evidence="13" id="KW-1185">Reference proteome</keyword>
<dbReference type="InterPro" id="IPR039859">
    <property type="entry name" value="PFA4/ZDH16/20/ERF2-like"/>
</dbReference>
<evidence type="ECO:0000256" key="6">
    <source>
        <dbReference type="ARBA" id="ARBA00023139"/>
    </source>
</evidence>
<dbReference type="Proteomes" id="UP000249464">
    <property type="component" value="Unassembled WGS sequence"/>
</dbReference>